<evidence type="ECO:0000313" key="3">
    <source>
        <dbReference type="Proteomes" id="UP000194577"/>
    </source>
</evidence>
<evidence type="ECO:0000313" key="2">
    <source>
        <dbReference type="EMBL" id="PHP53317.1"/>
    </source>
</evidence>
<accession>A0ABX4MGN3</accession>
<dbReference type="EMBL" id="MTPX02000023">
    <property type="protein sequence ID" value="PHP53317.1"/>
    <property type="molecule type" value="Genomic_DNA"/>
</dbReference>
<gene>
    <name evidence="2" type="ORF">BW737_003580</name>
</gene>
<organism evidence="2 3">
    <name type="scientific">Actinomyces ruminis</name>
    <dbReference type="NCBI Taxonomy" id="1937003"/>
    <lineage>
        <taxon>Bacteria</taxon>
        <taxon>Bacillati</taxon>
        <taxon>Actinomycetota</taxon>
        <taxon>Actinomycetes</taxon>
        <taxon>Actinomycetales</taxon>
        <taxon>Actinomycetaceae</taxon>
        <taxon>Actinomyces</taxon>
    </lineage>
</organism>
<protein>
    <submittedName>
        <fullName evidence="2">Uncharacterized protein</fullName>
    </submittedName>
</protein>
<name>A0ABX4MGN3_9ACTO</name>
<proteinExistence type="predicted"/>
<evidence type="ECO:0000256" key="1">
    <source>
        <dbReference type="SAM" id="Phobius"/>
    </source>
</evidence>
<keyword evidence="1" id="KW-0472">Membrane</keyword>
<feature type="transmembrane region" description="Helical" evidence="1">
    <location>
        <begin position="32"/>
        <end position="54"/>
    </location>
</feature>
<keyword evidence="3" id="KW-1185">Reference proteome</keyword>
<comment type="caution">
    <text evidence="2">The sequence shown here is derived from an EMBL/GenBank/DDBJ whole genome shotgun (WGS) entry which is preliminary data.</text>
</comment>
<dbReference type="Proteomes" id="UP000194577">
    <property type="component" value="Unassembled WGS sequence"/>
</dbReference>
<keyword evidence="1" id="KW-0812">Transmembrane</keyword>
<keyword evidence="1" id="KW-1133">Transmembrane helix</keyword>
<sequence length="63" mass="6536">MVACTAVAALLGRFGAQPALIMNNPLVTGDFGWWWAMPIAASVLVAVGLLVAAARTPRRQGGE</sequence>
<reference evidence="2 3" key="1">
    <citation type="submission" date="2017-10" db="EMBL/GenBank/DDBJ databases">
        <title>Draft genome sequence of cellulolytic Actinomyces sp CtC72 isolated from cattle rumen fluid.</title>
        <authorList>
            <person name="Joshi A.J."/>
            <person name="Vasudevan G."/>
            <person name="Lanjekar V.B."/>
            <person name="Hivarkar S."/>
            <person name="Engineer A."/>
            <person name="Pore S.D."/>
            <person name="Dhakephalkar P.K."/>
            <person name="Dagar S."/>
        </authorList>
    </citation>
    <scope>NUCLEOTIDE SEQUENCE [LARGE SCALE GENOMIC DNA]</scope>
    <source>
        <strain evidence="3">CtC72</strain>
    </source>
</reference>